<reference evidence="1" key="5">
    <citation type="journal article" date="2021" name="G3 (Bethesda)">
        <title>Aegilops tauschii genome assembly Aet v5.0 features greater sequence contiguity and improved annotation.</title>
        <authorList>
            <person name="Wang L."/>
            <person name="Zhu T."/>
            <person name="Rodriguez J.C."/>
            <person name="Deal K.R."/>
            <person name="Dubcovsky J."/>
            <person name="McGuire P.E."/>
            <person name="Lux T."/>
            <person name="Spannagl M."/>
            <person name="Mayer K.F.X."/>
            <person name="Baldrich P."/>
            <person name="Meyers B.C."/>
            <person name="Huo N."/>
            <person name="Gu Y.Q."/>
            <person name="Zhou H."/>
            <person name="Devos K.M."/>
            <person name="Bennetzen J.L."/>
            <person name="Unver T."/>
            <person name="Budak H."/>
            <person name="Gulick P.J."/>
            <person name="Galiba G."/>
            <person name="Kalapos B."/>
            <person name="Nelson D.R."/>
            <person name="Li P."/>
            <person name="You F.M."/>
            <person name="Luo M.C."/>
            <person name="Dvorak J."/>
        </authorList>
    </citation>
    <scope>NUCLEOTIDE SEQUENCE [LARGE SCALE GENOMIC DNA]</scope>
    <source>
        <strain evidence="1">cv. AL8/78</strain>
    </source>
</reference>
<reference evidence="1" key="3">
    <citation type="journal article" date="2017" name="Nature">
        <title>Genome sequence of the progenitor of the wheat D genome Aegilops tauschii.</title>
        <authorList>
            <person name="Luo M.C."/>
            <person name="Gu Y.Q."/>
            <person name="Puiu D."/>
            <person name="Wang H."/>
            <person name="Twardziok S.O."/>
            <person name="Deal K.R."/>
            <person name="Huo N."/>
            <person name="Zhu T."/>
            <person name="Wang L."/>
            <person name="Wang Y."/>
            <person name="McGuire P.E."/>
            <person name="Liu S."/>
            <person name="Long H."/>
            <person name="Ramasamy R.K."/>
            <person name="Rodriguez J.C."/>
            <person name="Van S.L."/>
            <person name="Yuan L."/>
            <person name="Wang Z."/>
            <person name="Xia Z."/>
            <person name="Xiao L."/>
            <person name="Anderson O.D."/>
            <person name="Ouyang S."/>
            <person name="Liang Y."/>
            <person name="Zimin A.V."/>
            <person name="Pertea G."/>
            <person name="Qi P."/>
            <person name="Bennetzen J.L."/>
            <person name="Dai X."/>
            <person name="Dawson M.W."/>
            <person name="Muller H.G."/>
            <person name="Kugler K."/>
            <person name="Rivarola-Duarte L."/>
            <person name="Spannagl M."/>
            <person name="Mayer K.F.X."/>
            <person name="Lu F.H."/>
            <person name="Bevan M.W."/>
            <person name="Leroy P."/>
            <person name="Li P."/>
            <person name="You F.M."/>
            <person name="Sun Q."/>
            <person name="Liu Z."/>
            <person name="Lyons E."/>
            <person name="Wicker T."/>
            <person name="Salzberg S.L."/>
            <person name="Devos K.M."/>
            <person name="Dvorak J."/>
        </authorList>
    </citation>
    <scope>NUCLEOTIDE SEQUENCE [LARGE SCALE GENOMIC DNA]</scope>
    <source>
        <strain evidence="1">cv. AL8/78</strain>
    </source>
</reference>
<proteinExistence type="predicted"/>
<dbReference type="Gramene" id="AET7Gv20818800.6">
    <property type="protein sequence ID" value="AET7Gv20818800.6"/>
    <property type="gene ID" value="AET7Gv20818800"/>
</dbReference>
<dbReference type="Proteomes" id="UP000015105">
    <property type="component" value="Chromosome 7D"/>
</dbReference>
<keyword evidence="2" id="KW-1185">Reference proteome</keyword>
<organism evidence="1 2">
    <name type="scientific">Aegilops tauschii subsp. strangulata</name>
    <name type="common">Goatgrass</name>
    <dbReference type="NCBI Taxonomy" id="200361"/>
    <lineage>
        <taxon>Eukaryota</taxon>
        <taxon>Viridiplantae</taxon>
        <taxon>Streptophyta</taxon>
        <taxon>Embryophyta</taxon>
        <taxon>Tracheophyta</taxon>
        <taxon>Spermatophyta</taxon>
        <taxon>Magnoliopsida</taxon>
        <taxon>Liliopsida</taxon>
        <taxon>Poales</taxon>
        <taxon>Poaceae</taxon>
        <taxon>BOP clade</taxon>
        <taxon>Pooideae</taxon>
        <taxon>Triticodae</taxon>
        <taxon>Triticeae</taxon>
        <taxon>Triticinae</taxon>
        <taxon>Aegilops</taxon>
    </lineage>
</organism>
<name>A0A453S581_AEGTS</name>
<dbReference type="AlphaFoldDB" id="A0A453S581"/>
<protein>
    <submittedName>
        <fullName evidence="1">Uncharacterized protein</fullName>
    </submittedName>
</protein>
<evidence type="ECO:0000313" key="2">
    <source>
        <dbReference type="Proteomes" id="UP000015105"/>
    </source>
</evidence>
<sequence>WFVCKSMQTCCCDGWGAEVAASSAFTLDHAVWLWVARAHGPVFPTGCLLSFSELKARKEKHEECLFVHVARS</sequence>
<evidence type="ECO:0000313" key="1">
    <source>
        <dbReference type="EnsemblPlants" id="AET7Gv20818800.6"/>
    </source>
</evidence>
<reference evidence="2" key="2">
    <citation type="journal article" date="2017" name="Nat. Plants">
        <title>The Aegilops tauschii genome reveals multiple impacts of transposons.</title>
        <authorList>
            <person name="Zhao G."/>
            <person name="Zou C."/>
            <person name="Li K."/>
            <person name="Wang K."/>
            <person name="Li T."/>
            <person name="Gao L."/>
            <person name="Zhang X."/>
            <person name="Wang H."/>
            <person name="Yang Z."/>
            <person name="Liu X."/>
            <person name="Jiang W."/>
            <person name="Mao L."/>
            <person name="Kong X."/>
            <person name="Jiao Y."/>
            <person name="Jia J."/>
        </authorList>
    </citation>
    <scope>NUCLEOTIDE SEQUENCE [LARGE SCALE GENOMIC DNA]</scope>
    <source>
        <strain evidence="2">cv. AL8/78</strain>
    </source>
</reference>
<dbReference type="EnsemblPlants" id="AET7Gv20818800.6">
    <property type="protein sequence ID" value="AET7Gv20818800.6"/>
    <property type="gene ID" value="AET7Gv20818800"/>
</dbReference>
<accession>A0A453S581</accession>
<reference evidence="2" key="1">
    <citation type="journal article" date="2014" name="Science">
        <title>Ancient hybridizations among the ancestral genomes of bread wheat.</title>
        <authorList>
            <consortium name="International Wheat Genome Sequencing Consortium,"/>
            <person name="Marcussen T."/>
            <person name="Sandve S.R."/>
            <person name="Heier L."/>
            <person name="Spannagl M."/>
            <person name="Pfeifer M."/>
            <person name="Jakobsen K.S."/>
            <person name="Wulff B.B."/>
            <person name="Steuernagel B."/>
            <person name="Mayer K.F."/>
            <person name="Olsen O.A."/>
        </authorList>
    </citation>
    <scope>NUCLEOTIDE SEQUENCE [LARGE SCALE GENOMIC DNA]</scope>
    <source>
        <strain evidence="2">cv. AL8/78</strain>
    </source>
</reference>
<reference evidence="1" key="4">
    <citation type="submission" date="2019-03" db="UniProtKB">
        <authorList>
            <consortium name="EnsemblPlants"/>
        </authorList>
    </citation>
    <scope>IDENTIFICATION</scope>
</reference>